<evidence type="ECO:0000313" key="3">
    <source>
        <dbReference type="Proteomes" id="UP000645390"/>
    </source>
</evidence>
<feature type="domain" description="Ig-like" evidence="1">
    <location>
        <begin position="344"/>
        <end position="429"/>
    </location>
</feature>
<dbReference type="InterPro" id="IPR036179">
    <property type="entry name" value="Ig-like_dom_sf"/>
</dbReference>
<dbReference type="InterPro" id="IPR026341">
    <property type="entry name" value="T9SS_type_B"/>
</dbReference>
<protein>
    <recommendedName>
        <fullName evidence="1">Ig-like domain-containing protein</fullName>
    </recommendedName>
</protein>
<organism evidence="2 3">
    <name type="scientific">Pedobacter mendelii</name>
    <dbReference type="NCBI Taxonomy" id="1908240"/>
    <lineage>
        <taxon>Bacteria</taxon>
        <taxon>Pseudomonadati</taxon>
        <taxon>Bacteroidota</taxon>
        <taxon>Sphingobacteriia</taxon>
        <taxon>Sphingobacteriales</taxon>
        <taxon>Sphingobacteriaceae</taxon>
        <taxon>Pedobacter</taxon>
    </lineage>
</organism>
<evidence type="ECO:0000259" key="1">
    <source>
        <dbReference type="PROSITE" id="PS50835"/>
    </source>
</evidence>
<proteinExistence type="predicted"/>
<gene>
    <name evidence="2" type="ORF">GCM10008119_36840</name>
</gene>
<dbReference type="Pfam" id="PF13585">
    <property type="entry name" value="CHU_C"/>
    <property type="match status" value="1"/>
</dbReference>
<evidence type="ECO:0000313" key="2">
    <source>
        <dbReference type="EMBL" id="GGI29280.1"/>
    </source>
</evidence>
<dbReference type="Proteomes" id="UP000645390">
    <property type="component" value="Unassembled WGS sequence"/>
</dbReference>
<dbReference type="InterPro" id="IPR007110">
    <property type="entry name" value="Ig-like_dom"/>
</dbReference>
<dbReference type="Gene3D" id="2.60.40.10">
    <property type="entry name" value="Immunoglobulins"/>
    <property type="match status" value="2"/>
</dbReference>
<comment type="caution">
    <text evidence="2">The sequence shown here is derived from an EMBL/GenBank/DDBJ whole genome shotgun (WGS) entry which is preliminary data.</text>
</comment>
<dbReference type="SUPFAM" id="SSF48726">
    <property type="entry name" value="Immunoglobulin"/>
    <property type="match status" value="1"/>
</dbReference>
<sequence>MLSGAPTPITLAAGEIKYYVSQKLSLSGCESEKAELKVTVLALPLAPSTTDLNYCLNQQNIQPLTATGSNLTWYDANGTLLSGAPTPITLAAGEIKYYVSQKLSPSGCESEKAELKVTVLALPLAPATTSLTYCQNQAALPLTATGSNLTWYDANGTVLSGAPTPITLAAGEIKYYVSQKLSPSGCESEKAELKVTVLALPPAPKVSDLNYCLGQKNVPPLFAEGRDLVWYDSSGLLLSSAPTPSTAVAGTLIYFVAERSVQGCHGLRSKITISINEIPVAPFVKKVTYCQNESASKLQVEGNNLKWYNEQGNLLPTTPVPTTSAFGIINYYVSQTNSSGCESPKSKIIVEVFAAPEKPIISASGPVLLCEGSSVILKSSPSSYYQWFKDGEILNGAVGQALTVEETGLYKVITKNSSGCGSEFSEGINVLINKISQQPTILAQGSLSVCEGQAVVLNSTSPIGNQWYKDEVLIPGATGQSYSAKISGKYTVIVNTPAGCSSKQSDPVLVSINSTPVIPVITTQSSMLICKGGVATLTSSISSGNQWYKNGTLISGATGSTYVANSTGNYTVKSKNVSGCESLNSNEINLVEEEFKISLQTSSNVVEYGSKIELNTSSKLGYKILSWSPTNIFVEGDAKSQAFVLLKNLTVTVNAISDNGCYASATINIEVDKKRDLFIPNTFTPNGDGKNDVVKVYGTDIESIDWTIYSQWGQLIYKSKDRDTSWDGTYNGVMQPVGVYVYKCVVRFRDGEEVIKHGAINLVR</sequence>
<dbReference type="PROSITE" id="PS50835">
    <property type="entry name" value="IG_LIKE"/>
    <property type="match status" value="1"/>
</dbReference>
<dbReference type="InterPro" id="IPR013783">
    <property type="entry name" value="Ig-like_fold"/>
</dbReference>
<dbReference type="InterPro" id="IPR044023">
    <property type="entry name" value="Ig_7"/>
</dbReference>
<accession>A0ABQ2BP69</accession>
<reference evidence="3" key="1">
    <citation type="journal article" date="2019" name="Int. J. Syst. Evol. Microbiol.">
        <title>The Global Catalogue of Microorganisms (GCM) 10K type strain sequencing project: providing services to taxonomists for standard genome sequencing and annotation.</title>
        <authorList>
            <consortium name="The Broad Institute Genomics Platform"/>
            <consortium name="The Broad Institute Genome Sequencing Center for Infectious Disease"/>
            <person name="Wu L."/>
            <person name="Ma J."/>
        </authorList>
    </citation>
    <scope>NUCLEOTIDE SEQUENCE [LARGE SCALE GENOMIC DNA]</scope>
    <source>
        <strain evidence="3">CCM 8939</strain>
    </source>
</reference>
<dbReference type="Pfam" id="PF19081">
    <property type="entry name" value="Ig_7"/>
    <property type="match status" value="1"/>
</dbReference>
<dbReference type="EMBL" id="BMDJ01000016">
    <property type="protein sequence ID" value="GGI29280.1"/>
    <property type="molecule type" value="Genomic_DNA"/>
</dbReference>
<name>A0ABQ2BP69_9SPHI</name>
<dbReference type="NCBIfam" id="TIGR04131">
    <property type="entry name" value="Bac_Flav_CTERM"/>
    <property type="match status" value="1"/>
</dbReference>
<keyword evidence="3" id="KW-1185">Reference proteome</keyword>